<evidence type="ECO:0000313" key="3">
    <source>
        <dbReference type="Proteomes" id="UP000282087"/>
    </source>
</evidence>
<dbReference type="STRING" id="542832.A0A3M6VJF7"/>
<reference evidence="3 4" key="1">
    <citation type="submission" date="2018-06" db="EMBL/GenBank/DDBJ databases">
        <title>Comparative genomics of downy mildews reveals potential adaptations to biotrophy.</title>
        <authorList>
            <person name="Fletcher K."/>
            <person name="Klosterman S.J."/>
            <person name="Derevnina L."/>
            <person name="Martin F."/>
            <person name="Koike S."/>
            <person name="Reyes Chin-Wo S."/>
            <person name="Mou B."/>
            <person name="Michelmore R."/>
        </authorList>
    </citation>
    <scope>NUCLEOTIDE SEQUENCE [LARGE SCALE GENOMIC DNA]</scope>
    <source>
        <strain evidence="2 4">R13</strain>
        <strain evidence="1 3">R14</strain>
    </source>
</reference>
<name>A0A3M6VJF7_9STRA</name>
<proteinExistence type="predicted"/>
<dbReference type="EMBL" id="QLLG01000176">
    <property type="protein sequence ID" value="RMX67115.1"/>
    <property type="molecule type" value="Genomic_DNA"/>
</dbReference>
<dbReference type="VEuPathDB" id="FungiDB:DD237_005364"/>
<evidence type="ECO:0000313" key="2">
    <source>
        <dbReference type="EMBL" id="RQM15362.1"/>
    </source>
</evidence>
<sequence length="103" mass="11266">MWVIVGGKLSREMAKGVAHSVSNSPLLKCAVTGHDSNVCRLLMAGYFSLTTTSCSLQRQIEINAVVESEKSQVLGVDLANEYETIDADSRLQFKHDCSGLNYK</sequence>
<dbReference type="Gene3D" id="3.10.20.340">
    <property type="entry name" value="ArgJ beta chain, C-terminal domain"/>
    <property type="match status" value="1"/>
</dbReference>
<dbReference type="SUPFAM" id="SSF56266">
    <property type="entry name" value="DmpA/ArgJ-like"/>
    <property type="match status" value="1"/>
</dbReference>
<accession>A0A3M6VJF7</accession>
<dbReference type="InterPro" id="IPR042195">
    <property type="entry name" value="ArgJ_beta_C"/>
</dbReference>
<comment type="caution">
    <text evidence="1">The sequence shown here is derived from an EMBL/GenBank/DDBJ whole genome shotgun (WGS) entry which is preliminary data.</text>
</comment>
<evidence type="ECO:0000313" key="4">
    <source>
        <dbReference type="Proteomes" id="UP000286097"/>
    </source>
</evidence>
<organism evidence="1 3">
    <name type="scientific">Peronospora effusa</name>
    <dbReference type="NCBI Taxonomy" id="542832"/>
    <lineage>
        <taxon>Eukaryota</taxon>
        <taxon>Sar</taxon>
        <taxon>Stramenopiles</taxon>
        <taxon>Oomycota</taxon>
        <taxon>Peronosporomycetes</taxon>
        <taxon>Peronosporales</taxon>
        <taxon>Peronosporaceae</taxon>
        <taxon>Peronospora</taxon>
    </lineage>
</organism>
<protein>
    <submittedName>
        <fullName evidence="1">Uncharacterized protein</fullName>
    </submittedName>
</protein>
<dbReference type="Proteomes" id="UP000286097">
    <property type="component" value="Unassembled WGS sequence"/>
</dbReference>
<dbReference type="AlphaFoldDB" id="A0A3M6VJF7"/>
<keyword evidence="3" id="KW-1185">Reference proteome</keyword>
<dbReference type="EMBL" id="QKXF01000159">
    <property type="protein sequence ID" value="RQM15362.1"/>
    <property type="molecule type" value="Genomic_DNA"/>
</dbReference>
<dbReference type="Proteomes" id="UP000282087">
    <property type="component" value="Unassembled WGS sequence"/>
</dbReference>
<dbReference type="InterPro" id="IPR016117">
    <property type="entry name" value="ArgJ-like_dom_sf"/>
</dbReference>
<gene>
    <name evidence="2" type="ORF">DD237_005364</name>
    <name evidence="1" type="ORF">DD238_004872</name>
</gene>
<evidence type="ECO:0000313" key="1">
    <source>
        <dbReference type="EMBL" id="RMX67115.1"/>
    </source>
</evidence>